<dbReference type="HOGENOM" id="CLU_2349922_0_0_1"/>
<sequence length="97" mass="11276">MYSKFLRFNVKRIKTTRTISEDHSTTETAFYEECEIENAIHCNIKQELHTVMLLKTQKNNRKYQCSEKNDVGFSGENAETVTVVRRGTVTVVGEWRG</sequence>
<proteinExistence type="predicted"/>
<organism evidence="1 3">
    <name type="scientific">Medicago truncatula</name>
    <name type="common">Barrel medic</name>
    <name type="synonym">Medicago tribuloides</name>
    <dbReference type="NCBI Taxonomy" id="3880"/>
    <lineage>
        <taxon>Eukaryota</taxon>
        <taxon>Viridiplantae</taxon>
        <taxon>Streptophyta</taxon>
        <taxon>Embryophyta</taxon>
        <taxon>Tracheophyta</taxon>
        <taxon>Spermatophyta</taxon>
        <taxon>Magnoliopsida</taxon>
        <taxon>eudicotyledons</taxon>
        <taxon>Gunneridae</taxon>
        <taxon>Pentapetalae</taxon>
        <taxon>rosids</taxon>
        <taxon>fabids</taxon>
        <taxon>Fabales</taxon>
        <taxon>Fabaceae</taxon>
        <taxon>Papilionoideae</taxon>
        <taxon>50 kb inversion clade</taxon>
        <taxon>NPAAA clade</taxon>
        <taxon>Hologalegina</taxon>
        <taxon>IRL clade</taxon>
        <taxon>Trifolieae</taxon>
        <taxon>Medicago</taxon>
    </lineage>
</organism>
<evidence type="ECO:0000313" key="3">
    <source>
        <dbReference type="Proteomes" id="UP000002051"/>
    </source>
</evidence>
<dbReference type="AlphaFoldDB" id="A0A072V8Q9"/>
<evidence type="ECO:0000313" key="2">
    <source>
        <dbReference type="EnsemblPlants" id="KEH38207"/>
    </source>
</evidence>
<reference evidence="1 3" key="2">
    <citation type="journal article" date="2014" name="BMC Genomics">
        <title>An improved genome release (version Mt4.0) for the model legume Medicago truncatula.</title>
        <authorList>
            <person name="Tang H."/>
            <person name="Krishnakumar V."/>
            <person name="Bidwell S."/>
            <person name="Rosen B."/>
            <person name="Chan A."/>
            <person name="Zhou S."/>
            <person name="Gentzbittel L."/>
            <person name="Childs K.L."/>
            <person name="Yandell M."/>
            <person name="Gundlach H."/>
            <person name="Mayer K.F."/>
            <person name="Schwartz D.C."/>
            <person name="Town C.D."/>
        </authorList>
    </citation>
    <scope>GENOME REANNOTATION</scope>
    <source>
        <strain evidence="1">A17</strain>
        <strain evidence="2 3">cv. Jemalong A17</strain>
    </source>
</reference>
<reference evidence="2" key="3">
    <citation type="submission" date="2015-04" db="UniProtKB">
        <authorList>
            <consortium name="EnsemblPlants"/>
        </authorList>
    </citation>
    <scope>IDENTIFICATION</scope>
    <source>
        <strain evidence="2">cv. Jemalong A17</strain>
    </source>
</reference>
<dbReference type="Proteomes" id="UP000002051">
    <property type="component" value="Chromosome 2"/>
</dbReference>
<gene>
    <name evidence="1" type="ordered locus">MTR_2g063833</name>
</gene>
<evidence type="ECO:0000313" key="1">
    <source>
        <dbReference type="EMBL" id="KEH38207.1"/>
    </source>
</evidence>
<dbReference type="EnsemblPlants" id="KEH38207">
    <property type="protein sequence ID" value="KEH38207"/>
    <property type="gene ID" value="MTR_2g063833"/>
</dbReference>
<name>A0A072V8Q9_MEDTR</name>
<accession>A0A072V8Q9</accession>
<reference evidence="1 3" key="1">
    <citation type="journal article" date="2011" name="Nature">
        <title>The Medicago genome provides insight into the evolution of rhizobial symbioses.</title>
        <authorList>
            <person name="Young N.D."/>
            <person name="Debelle F."/>
            <person name="Oldroyd G.E."/>
            <person name="Geurts R."/>
            <person name="Cannon S.B."/>
            <person name="Udvardi M.K."/>
            <person name="Benedito V.A."/>
            <person name="Mayer K.F."/>
            <person name="Gouzy J."/>
            <person name="Schoof H."/>
            <person name="Van de Peer Y."/>
            <person name="Proost S."/>
            <person name="Cook D.R."/>
            <person name="Meyers B.C."/>
            <person name="Spannagl M."/>
            <person name="Cheung F."/>
            <person name="De Mita S."/>
            <person name="Krishnakumar V."/>
            <person name="Gundlach H."/>
            <person name="Zhou S."/>
            <person name="Mudge J."/>
            <person name="Bharti A.K."/>
            <person name="Murray J.D."/>
            <person name="Naoumkina M.A."/>
            <person name="Rosen B."/>
            <person name="Silverstein K.A."/>
            <person name="Tang H."/>
            <person name="Rombauts S."/>
            <person name="Zhao P.X."/>
            <person name="Zhou P."/>
            <person name="Barbe V."/>
            <person name="Bardou P."/>
            <person name="Bechner M."/>
            <person name="Bellec A."/>
            <person name="Berger A."/>
            <person name="Berges H."/>
            <person name="Bidwell S."/>
            <person name="Bisseling T."/>
            <person name="Choisne N."/>
            <person name="Couloux A."/>
            <person name="Denny R."/>
            <person name="Deshpande S."/>
            <person name="Dai X."/>
            <person name="Doyle J.J."/>
            <person name="Dudez A.M."/>
            <person name="Farmer A.D."/>
            <person name="Fouteau S."/>
            <person name="Franken C."/>
            <person name="Gibelin C."/>
            <person name="Gish J."/>
            <person name="Goldstein S."/>
            <person name="Gonzalez A.J."/>
            <person name="Green P.J."/>
            <person name="Hallab A."/>
            <person name="Hartog M."/>
            <person name="Hua A."/>
            <person name="Humphray S.J."/>
            <person name="Jeong D.H."/>
            <person name="Jing Y."/>
            <person name="Jocker A."/>
            <person name="Kenton S.M."/>
            <person name="Kim D.J."/>
            <person name="Klee K."/>
            <person name="Lai H."/>
            <person name="Lang C."/>
            <person name="Lin S."/>
            <person name="Macmil S.L."/>
            <person name="Magdelenat G."/>
            <person name="Matthews L."/>
            <person name="McCorrison J."/>
            <person name="Monaghan E.L."/>
            <person name="Mun J.H."/>
            <person name="Najar F.Z."/>
            <person name="Nicholson C."/>
            <person name="Noirot C."/>
            <person name="O'Bleness M."/>
            <person name="Paule C.R."/>
            <person name="Poulain J."/>
            <person name="Prion F."/>
            <person name="Qin B."/>
            <person name="Qu C."/>
            <person name="Retzel E.F."/>
            <person name="Riddle C."/>
            <person name="Sallet E."/>
            <person name="Samain S."/>
            <person name="Samson N."/>
            <person name="Sanders I."/>
            <person name="Saurat O."/>
            <person name="Scarpelli C."/>
            <person name="Schiex T."/>
            <person name="Segurens B."/>
            <person name="Severin A.J."/>
            <person name="Sherrier D.J."/>
            <person name="Shi R."/>
            <person name="Sims S."/>
            <person name="Singer S.R."/>
            <person name="Sinharoy S."/>
            <person name="Sterck L."/>
            <person name="Viollet A."/>
            <person name="Wang B.B."/>
            <person name="Wang K."/>
            <person name="Wang M."/>
            <person name="Wang X."/>
            <person name="Warfsmann J."/>
            <person name="Weissenbach J."/>
            <person name="White D.D."/>
            <person name="White J.D."/>
            <person name="Wiley G.B."/>
            <person name="Wincker P."/>
            <person name="Xing Y."/>
            <person name="Yang L."/>
            <person name="Yao Z."/>
            <person name="Ying F."/>
            <person name="Zhai J."/>
            <person name="Zhou L."/>
            <person name="Zuber A."/>
            <person name="Denarie J."/>
            <person name="Dixon R.A."/>
            <person name="May G.D."/>
            <person name="Schwartz D.C."/>
            <person name="Rogers J."/>
            <person name="Quetier F."/>
            <person name="Town C.D."/>
            <person name="Roe B.A."/>
        </authorList>
    </citation>
    <scope>NUCLEOTIDE SEQUENCE [LARGE SCALE GENOMIC DNA]</scope>
    <source>
        <strain evidence="1">A17</strain>
        <strain evidence="2 3">cv. Jemalong A17</strain>
    </source>
</reference>
<protein>
    <submittedName>
        <fullName evidence="1 2">Uncharacterized protein</fullName>
    </submittedName>
</protein>
<dbReference type="EMBL" id="CM001218">
    <property type="protein sequence ID" value="KEH38207.1"/>
    <property type="molecule type" value="Genomic_DNA"/>
</dbReference>
<keyword evidence="3" id="KW-1185">Reference proteome</keyword>